<keyword evidence="5 7" id="KW-0472">Membrane</keyword>
<comment type="subcellular location">
    <subcellularLocation>
        <location evidence="1">Cell membrane</location>
        <topology evidence="1">Multi-pass membrane protein</topology>
    </subcellularLocation>
</comment>
<evidence type="ECO:0000256" key="2">
    <source>
        <dbReference type="ARBA" id="ARBA00022448"/>
    </source>
</evidence>
<feature type="transmembrane region" description="Helical" evidence="7">
    <location>
        <begin position="95"/>
        <end position="114"/>
    </location>
</feature>
<dbReference type="PRINTS" id="PR00171">
    <property type="entry name" value="SUGRTRNSPORT"/>
</dbReference>
<protein>
    <submittedName>
        <fullName evidence="9">MFS transporter</fullName>
    </submittedName>
</protein>
<sequence length="479" mass="50746">MDSFNDIAKTMDVERLAAKRRRYSTLMVFLGICGGGMYGYVTVVLSGALISMTFDGTHTLSSLEQGIATAGLLLGAAVGSLLGGSLADNLGRKKVILVGGVIVLLGCLGCALAPNYAVFVVSRVVLGLGAGFTSCVVPMAIGELAPAAKRGTLVSVNSVTINIAQLLATVVNAAIAVAAPGNWRLMLWASIVPVILLIAITLVICDTPNYFMRHGMDTEAVRVLLATRDREEAEETYADTVASLRGASEGDAQAKKEGFSSPWLRRVLIVGIGLAVMQQFSGINAINFFAPKIFVDTLGFDATNSILLAVPVMLVSAVAAIFGGLFLIDRVDRRPNLLVGTAGMVVFLFVIAVCYHLISRYPEGEAPKSLAWLLIAMMMVYLLFVQGSVCQVTWLLIAEVFPSSVRGAGMAFSIIAMNASALILTVAFPPLLDVLGGTGVFVLFGVIGIISFIFVERMVPETRGKTLAQIEQEARERAS</sequence>
<dbReference type="Pfam" id="PF00083">
    <property type="entry name" value="Sugar_tr"/>
    <property type="match status" value="1"/>
</dbReference>
<dbReference type="RefSeq" id="WP_107043304.1">
    <property type="nucleotide sequence ID" value="NZ_NWTX01000001.1"/>
</dbReference>
<dbReference type="Proteomes" id="UP000240228">
    <property type="component" value="Unassembled WGS sequence"/>
</dbReference>
<dbReference type="EMBL" id="NWTX01000001">
    <property type="protein sequence ID" value="PST47406.1"/>
    <property type="molecule type" value="Genomic_DNA"/>
</dbReference>
<keyword evidence="2 6" id="KW-0813">Transport</keyword>
<feature type="transmembrane region" description="Helical" evidence="7">
    <location>
        <begin position="185"/>
        <end position="205"/>
    </location>
</feature>
<feature type="transmembrane region" description="Helical" evidence="7">
    <location>
        <begin position="263"/>
        <end position="286"/>
    </location>
</feature>
<name>A0A2T3GD34_9BIFI</name>
<dbReference type="PANTHER" id="PTHR48020">
    <property type="entry name" value="PROTON MYO-INOSITOL COTRANSPORTER"/>
    <property type="match status" value="1"/>
</dbReference>
<comment type="similarity">
    <text evidence="6">Belongs to the major facilitator superfamily. Sugar transporter (TC 2.A.1.1) family.</text>
</comment>
<feature type="transmembrane region" description="Helical" evidence="7">
    <location>
        <begin position="120"/>
        <end position="141"/>
    </location>
</feature>
<evidence type="ECO:0000256" key="6">
    <source>
        <dbReference type="RuleBase" id="RU003346"/>
    </source>
</evidence>
<evidence type="ECO:0000256" key="4">
    <source>
        <dbReference type="ARBA" id="ARBA00022989"/>
    </source>
</evidence>
<reference evidence="10" key="1">
    <citation type="submission" date="2017-09" db="EMBL/GenBank/DDBJ databases">
        <authorList>
            <person name="Sela D.A."/>
            <person name="Albert K."/>
        </authorList>
    </citation>
    <scope>NUCLEOTIDE SEQUENCE [LARGE SCALE GENOMIC DNA]</scope>
    <source>
        <strain evidence="10">UMA51805</strain>
    </source>
</reference>
<dbReference type="InterPro" id="IPR050814">
    <property type="entry name" value="Myo-inositol_Transporter"/>
</dbReference>
<evidence type="ECO:0000259" key="8">
    <source>
        <dbReference type="PROSITE" id="PS50850"/>
    </source>
</evidence>
<dbReference type="InterPro" id="IPR036259">
    <property type="entry name" value="MFS_trans_sf"/>
</dbReference>
<reference evidence="9 10" key="2">
    <citation type="submission" date="2018-03" db="EMBL/GenBank/DDBJ databases">
        <title>The comparative genomics of Bifidobacterium callitrichos reflects dietary carbohydrate utilization within the common marmoset gut.</title>
        <authorList>
            <person name="Rani A."/>
        </authorList>
    </citation>
    <scope>NUCLEOTIDE SEQUENCE [LARGE SCALE GENOMIC DNA]</scope>
    <source>
        <strain evidence="9 10">UMA51805</strain>
    </source>
</reference>
<dbReference type="PANTHER" id="PTHR48020:SF12">
    <property type="entry name" value="PROTON MYO-INOSITOL COTRANSPORTER"/>
    <property type="match status" value="1"/>
</dbReference>
<accession>A0A2T3GD34</accession>
<dbReference type="GO" id="GO:0022857">
    <property type="term" value="F:transmembrane transporter activity"/>
    <property type="evidence" value="ECO:0007669"/>
    <property type="project" value="InterPro"/>
</dbReference>
<dbReference type="AlphaFoldDB" id="A0A2T3GD34"/>
<dbReference type="InterPro" id="IPR020846">
    <property type="entry name" value="MFS_dom"/>
</dbReference>
<keyword evidence="3 7" id="KW-0812">Transmembrane</keyword>
<feature type="transmembrane region" description="Helical" evidence="7">
    <location>
        <begin position="66"/>
        <end position="83"/>
    </location>
</feature>
<evidence type="ECO:0000256" key="1">
    <source>
        <dbReference type="ARBA" id="ARBA00004651"/>
    </source>
</evidence>
<feature type="transmembrane region" description="Helical" evidence="7">
    <location>
        <begin position="337"/>
        <end position="358"/>
    </location>
</feature>
<keyword evidence="4 7" id="KW-1133">Transmembrane helix</keyword>
<evidence type="ECO:0000256" key="5">
    <source>
        <dbReference type="ARBA" id="ARBA00023136"/>
    </source>
</evidence>
<organism evidence="9 10">
    <name type="scientific">Bifidobacterium callitrichos</name>
    <dbReference type="NCBI Taxonomy" id="762209"/>
    <lineage>
        <taxon>Bacteria</taxon>
        <taxon>Bacillati</taxon>
        <taxon>Actinomycetota</taxon>
        <taxon>Actinomycetes</taxon>
        <taxon>Bifidobacteriales</taxon>
        <taxon>Bifidobacteriaceae</taxon>
        <taxon>Bifidobacterium</taxon>
    </lineage>
</organism>
<dbReference type="SUPFAM" id="SSF103473">
    <property type="entry name" value="MFS general substrate transporter"/>
    <property type="match status" value="1"/>
</dbReference>
<feature type="transmembrane region" description="Helical" evidence="7">
    <location>
        <begin position="306"/>
        <end position="328"/>
    </location>
</feature>
<feature type="transmembrane region" description="Helical" evidence="7">
    <location>
        <begin position="409"/>
        <end position="428"/>
    </location>
</feature>
<evidence type="ECO:0000313" key="10">
    <source>
        <dbReference type="Proteomes" id="UP000240228"/>
    </source>
</evidence>
<dbReference type="GO" id="GO:0005886">
    <property type="term" value="C:plasma membrane"/>
    <property type="evidence" value="ECO:0007669"/>
    <property type="project" value="UniProtKB-SubCell"/>
</dbReference>
<feature type="transmembrane region" description="Helical" evidence="7">
    <location>
        <begin position="434"/>
        <end position="455"/>
    </location>
</feature>
<feature type="transmembrane region" description="Helical" evidence="7">
    <location>
        <begin position="370"/>
        <end position="397"/>
    </location>
</feature>
<dbReference type="NCBIfam" id="TIGR00879">
    <property type="entry name" value="SP"/>
    <property type="match status" value="1"/>
</dbReference>
<comment type="caution">
    <text evidence="9">The sequence shown here is derived from an EMBL/GenBank/DDBJ whole genome shotgun (WGS) entry which is preliminary data.</text>
</comment>
<keyword evidence="10" id="KW-1185">Reference proteome</keyword>
<gene>
    <name evidence="9" type="ORF">CPA40_00885</name>
</gene>
<feature type="transmembrane region" description="Helical" evidence="7">
    <location>
        <begin position="153"/>
        <end position="179"/>
    </location>
</feature>
<dbReference type="InterPro" id="IPR003663">
    <property type="entry name" value="Sugar/inositol_transpt"/>
</dbReference>
<dbReference type="Gene3D" id="1.20.1250.20">
    <property type="entry name" value="MFS general substrate transporter like domains"/>
    <property type="match status" value="1"/>
</dbReference>
<feature type="transmembrane region" description="Helical" evidence="7">
    <location>
        <begin position="26"/>
        <end position="54"/>
    </location>
</feature>
<proteinExistence type="inferred from homology"/>
<feature type="domain" description="Major facilitator superfamily (MFS) profile" evidence="8">
    <location>
        <begin position="27"/>
        <end position="463"/>
    </location>
</feature>
<evidence type="ECO:0000256" key="3">
    <source>
        <dbReference type="ARBA" id="ARBA00022692"/>
    </source>
</evidence>
<evidence type="ECO:0000256" key="7">
    <source>
        <dbReference type="SAM" id="Phobius"/>
    </source>
</evidence>
<dbReference type="PROSITE" id="PS50850">
    <property type="entry name" value="MFS"/>
    <property type="match status" value="1"/>
</dbReference>
<evidence type="ECO:0000313" key="9">
    <source>
        <dbReference type="EMBL" id="PST47406.1"/>
    </source>
</evidence>
<dbReference type="InterPro" id="IPR005828">
    <property type="entry name" value="MFS_sugar_transport-like"/>
</dbReference>